<evidence type="ECO:0000313" key="12">
    <source>
        <dbReference type="EMBL" id="TRY98001.1"/>
    </source>
</evidence>
<feature type="domain" description="SEFIR" evidence="11">
    <location>
        <begin position="455"/>
        <end position="603"/>
    </location>
</feature>
<feature type="region of interest" description="Disordered" evidence="8">
    <location>
        <begin position="95"/>
        <end position="120"/>
    </location>
</feature>
<evidence type="ECO:0000259" key="11">
    <source>
        <dbReference type="PROSITE" id="PS51534"/>
    </source>
</evidence>
<feature type="signal peptide" evidence="10">
    <location>
        <begin position="1"/>
        <end position="21"/>
    </location>
</feature>
<name>A0A553R733_9TELE</name>
<evidence type="ECO:0000256" key="3">
    <source>
        <dbReference type="ARBA" id="ARBA00022729"/>
    </source>
</evidence>
<dbReference type="InterPro" id="IPR013568">
    <property type="entry name" value="SEFIR_dom"/>
</dbReference>
<accession>A0A553R733</accession>
<dbReference type="EMBL" id="SRMA01025198">
    <property type="protein sequence ID" value="TRY98001.1"/>
    <property type="molecule type" value="Genomic_DNA"/>
</dbReference>
<organism evidence="12 13">
    <name type="scientific">Danionella cerebrum</name>
    <dbReference type="NCBI Taxonomy" id="2873325"/>
    <lineage>
        <taxon>Eukaryota</taxon>
        <taxon>Metazoa</taxon>
        <taxon>Chordata</taxon>
        <taxon>Craniata</taxon>
        <taxon>Vertebrata</taxon>
        <taxon>Euteleostomi</taxon>
        <taxon>Actinopterygii</taxon>
        <taxon>Neopterygii</taxon>
        <taxon>Teleostei</taxon>
        <taxon>Ostariophysi</taxon>
        <taxon>Cypriniformes</taxon>
        <taxon>Danionidae</taxon>
        <taxon>Danioninae</taxon>
        <taxon>Danionella</taxon>
    </lineage>
</organism>
<evidence type="ECO:0000256" key="9">
    <source>
        <dbReference type="SAM" id="Phobius"/>
    </source>
</evidence>
<evidence type="ECO:0000256" key="6">
    <source>
        <dbReference type="ARBA" id="ARBA00023170"/>
    </source>
</evidence>
<keyword evidence="6" id="KW-0675">Receptor</keyword>
<evidence type="ECO:0000256" key="10">
    <source>
        <dbReference type="SAM" id="SignalP"/>
    </source>
</evidence>
<evidence type="ECO:0000256" key="1">
    <source>
        <dbReference type="ARBA" id="ARBA00004479"/>
    </source>
</evidence>
<protein>
    <recommendedName>
        <fullName evidence="11">SEFIR domain-containing protein</fullName>
    </recommendedName>
</protein>
<keyword evidence="4 9" id="KW-1133">Transmembrane helix</keyword>
<evidence type="ECO:0000256" key="7">
    <source>
        <dbReference type="ARBA" id="ARBA00023180"/>
    </source>
</evidence>
<evidence type="ECO:0000256" key="2">
    <source>
        <dbReference type="ARBA" id="ARBA00022692"/>
    </source>
</evidence>
<dbReference type="EMBL" id="SRMA01025198">
    <property type="protein sequence ID" value="TRY98002.1"/>
    <property type="molecule type" value="Genomic_DNA"/>
</dbReference>
<dbReference type="STRING" id="623744.A0A553R733"/>
<dbReference type="OrthoDB" id="9949622at2759"/>
<keyword evidence="5 9" id="KW-0472">Membrane</keyword>
<evidence type="ECO:0000256" key="5">
    <source>
        <dbReference type="ARBA" id="ARBA00023136"/>
    </source>
</evidence>
<dbReference type="AlphaFoldDB" id="A0A553R733"/>
<comment type="subcellular location">
    <subcellularLocation>
        <location evidence="1">Membrane</location>
        <topology evidence="1">Single-pass type I membrane protein</topology>
    </subcellularLocation>
</comment>
<proteinExistence type="predicted"/>
<evidence type="ECO:0000313" key="13">
    <source>
        <dbReference type="Proteomes" id="UP000316079"/>
    </source>
</evidence>
<dbReference type="Pfam" id="PF08357">
    <property type="entry name" value="SEFIR"/>
    <property type="match status" value="1"/>
</dbReference>
<gene>
    <name evidence="12" type="ORF">DNTS_022645</name>
</gene>
<dbReference type="GO" id="GO:0016020">
    <property type="term" value="C:membrane"/>
    <property type="evidence" value="ECO:0007669"/>
    <property type="project" value="UniProtKB-SubCell"/>
</dbReference>
<feature type="transmembrane region" description="Helical" evidence="9">
    <location>
        <begin position="415"/>
        <end position="436"/>
    </location>
</feature>
<dbReference type="PANTHER" id="PTHR15583:SF12">
    <property type="entry name" value="INTERLEUKIN-17 RECEPTOR C"/>
    <property type="match status" value="1"/>
</dbReference>
<dbReference type="GO" id="GO:0030368">
    <property type="term" value="F:interleukin-17 receptor activity"/>
    <property type="evidence" value="ECO:0007669"/>
    <property type="project" value="InterPro"/>
</dbReference>
<sequence>MSVCARVLLLLFSVWQHTLEGIEHSVQYHHHQLICSQAITHCEFRSGDPFCLCEADEHVRMSNLDVAVVQCQNKKTLTQCLKFLINVTVTELDDGSTEEEIASEEGNYGSPHPDEEEEHVSALPNEGTKNKTSSAQVCVCYSFPSQSFSRVLSFTVSSEIQVRLRFIVQIPRTHFGSPVFVYSPNINHTQQLTVPSEDEFCSWGFNASFCRVAPKLRLRPAPEIGGFILFVGDADHWVTEQFSVCRRYDSNGGCLGIQWTNTSHEYVVLLHSIAPCLCFEIWGRFPRTEFCPFRNETGILSSIVEISLSEAPSSLPPPSSSSSPLLWWTIKSLCRLEAQLWLCEKHSTDKECTKVKKRVQIRQNHSWAYIRDKHWELMGGFDQQRHSSLCIQVKVAGHDAALGPVCPFEGERKHWSFLLLGCFVLVCASVLGAYAVQGQLKGLVFRWKTLEGIKPLPLLILSPPDPDSVFCSLIGRFASSLTALGFFVTLDLFSGSEIAILGPVPWLFSAVDRIKKHQGRVLLILNPSAIDRVEHWSPGQNREIVSPSSEVFDAILNRIHADVLLGRTVLVHFESKSPVFPLPEIFRGLPQFCLCRQSLEFLFELMNGVSSLHVTALRNASQTLSDSLNVEKVHTV</sequence>
<dbReference type="PANTHER" id="PTHR15583">
    <property type="entry name" value="INTERLEUKIN-17 RECEPTOR"/>
    <property type="match status" value="1"/>
</dbReference>
<dbReference type="InterPro" id="IPR039465">
    <property type="entry name" value="IL-17_rcpt-like"/>
</dbReference>
<dbReference type="Proteomes" id="UP000316079">
    <property type="component" value="Unassembled WGS sequence"/>
</dbReference>
<dbReference type="PROSITE" id="PS51534">
    <property type="entry name" value="SEFIR"/>
    <property type="match status" value="1"/>
</dbReference>
<evidence type="ECO:0000256" key="8">
    <source>
        <dbReference type="SAM" id="MobiDB-lite"/>
    </source>
</evidence>
<reference evidence="12 13" key="1">
    <citation type="journal article" date="2019" name="Sci. Data">
        <title>Hybrid genome assembly and annotation of Danionella translucida.</title>
        <authorList>
            <person name="Kadobianskyi M."/>
            <person name="Schulze L."/>
            <person name="Schuelke M."/>
            <person name="Judkewitz B."/>
        </authorList>
    </citation>
    <scope>NUCLEOTIDE SEQUENCE [LARGE SCALE GENOMIC DNA]</scope>
    <source>
        <strain evidence="12 13">Bolton</strain>
    </source>
</reference>
<keyword evidence="13" id="KW-1185">Reference proteome</keyword>
<feature type="chain" id="PRO_5044617487" description="SEFIR domain-containing protein" evidence="10">
    <location>
        <begin position="22"/>
        <end position="636"/>
    </location>
</feature>
<keyword evidence="2 9" id="KW-0812">Transmembrane</keyword>
<evidence type="ECO:0000256" key="4">
    <source>
        <dbReference type="ARBA" id="ARBA00022989"/>
    </source>
</evidence>
<reference evidence="12" key="2">
    <citation type="submission" date="2019-04" db="EMBL/GenBank/DDBJ databases">
        <authorList>
            <person name="Kadobianskyi M."/>
            <person name="Schulze L."/>
            <person name="Schuelke M."/>
            <person name="Judkewitz B."/>
        </authorList>
    </citation>
    <scope>NUCLEOTIDE SEQUENCE</scope>
    <source>
        <strain evidence="12">Bolton</strain>
        <tissue evidence="12">Whole-body</tissue>
    </source>
</reference>
<keyword evidence="3 10" id="KW-0732">Signal</keyword>
<keyword evidence="7" id="KW-0325">Glycoprotein</keyword>
<comment type="caution">
    <text evidence="12">The sequence shown here is derived from an EMBL/GenBank/DDBJ whole genome shotgun (WGS) entry which is preliminary data.</text>
</comment>
<dbReference type="Gene3D" id="3.40.50.11530">
    <property type="match status" value="1"/>
</dbReference>